<evidence type="ECO:0000313" key="2">
    <source>
        <dbReference type="EMBL" id="AWX54421.1"/>
    </source>
</evidence>
<reference evidence="2 3" key="1">
    <citation type="journal article" date="2015" name="Genome Announc.">
        <title>Draft Genome Sequence of Brevibacillus brevis DZQ7, a Plant Growth-Promoting Rhizobacterium with Broad-Spectrum Antimicrobial Activity.</title>
        <authorList>
            <person name="Hou Q."/>
            <person name="Wang C."/>
            <person name="Hou X."/>
            <person name="Xia Z."/>
            <person name="Ye J."/>
            <person name="Liu K."/>
            <person name="Liu H."/>
            <person name="Wang J."/>
            <person name="Guo H."/>
            <person name="Yu X."/>
            <person name="Yang Y."/>
            <person name="Du B."/>
            <person name="Ding Y."/>
        </authorList>
    </citation>
    <scope>NUCLEOTIDE SEQUENCE [LARGE SCALE GENOMIC DNA]</scope>
    <source>
        <strain evidence="2 3">DZQ7</strain>
    </source>
</reference>
<dbReference type="AlphaFoldDB" id="A0A2Z4MDI0"/>
<evidence type="ECO:0000313" key="3">
    <source>
        <dbReference type="Proteomes" id="UP000036061"/>
    </source>
</evidence>
<dbReference type="Gene3D" id="3.90.550.10">
    <property type="entry name" value="Spore Coat Polysaccharide Biosynthesis Protein SpsA, Chain A"/>
    <property type="match status" value="1"/>
</dbReference>
<protein>
    <recommendedName>
        <fullName evidence="1">Glycosyltransferase 2-like domain-containing protein</fullName>
    </recommendedName>
</protein>
<dbReference type="InterPro" id="IPR001173">
    <property type="entry name" value="Glyco_trans_2-like"/>
</dbReference>
<feature type="domain" description="Glycosyltransferase 2-like" evidence="1">
    <location>
        <begin position="4"/>
        <end position="44"/>
    </location>
</feature>
<dbReference type="InterPro" id="IPR029044">
    <property type="entry name" value="Nucleotide-diphossugar_trans"/>
</dbReference>
<dbReference type="SUPFAM" id="SSF53448">
    <property type="entry name" value="Nucleotide-diphospho-sugar transferases"/>
    <property type="match status" value="1"/>
</dbReference>
<evidence type="ECO:0000259" key="1">
    <source>
        <dbReference type="Pfam" id="PF00535"/>
    </source>
</evidence>
<dbReference type="EMBL" id="CP030117">
    <property type="protein sequence ID" value="AWX54421.1"/>
    <property type="molecule type" value="Genomic_DNA"/>
</dbReference>
<dbReference type="Pfam" id="PF00535">
    <property type="entry name" value="Glycos_transf_2"/>
    <property type="match status" value="1"/>
</dbReference>
<dbReference type="CDD" id="cd00761">
    <property type="entry name" value="Glyco_tranf_GTA_type"/>
    <property type="match status" value="1"/>
</dbReference>
<gene>
    <name evidence="2" type="ORF">AB432_004935</name>
</gene>
<accession>A0A2Z4MDI0</accession>
<dbReference type="RefSeq" id="WP_113732258.1">
    <property type="nucleotide sequence ID" value="NZ_CP030117.1"/>
</dbReference>
<dbReference type="Proteomes" id="UP000036061">
    <property type="component" value="Chromosome"/>
</dbReference>
<sequence>MRTSVIIPVRDAAHQLLYTLFSLNLQFADFEKYEVIVLDNGSSSNNVLIRFEGDVRWD</sequence>
<proteinExistence type="predicted"/>
<organism evidence="2 3">
    <name type="scientific">Brevibacillus brevis</name>
    <name type="common">Bacillus brevis</name>
    <dbReference type="NCBI Taxonomy" id="1393"/>
    <lineage>
        <taxon>Bacteria</taxon>
        <taxon>Bacillati</taxon>
        <taxon>Bacillota</taxon>
        <taxon>Bacilli</taxon>
        <taxon>Bacillales</taxon>
        <taxon>Paenibacillaceae</taxon>
        <taxon>Brevibacillus</taxon>
    </lineage>
</organism>
<name>A0A2Z4MDI0_BREBE</name>